<evidence type="ECO:0008006" key="2">
    <source>
        <dbReference type="Google" id="ProtNLM"/>
    </source>
</evidence>
<dbReference type="AlphaFoldDB" id="E0XY99"/>
<organism evidence="1">
    <name type="scientific">uncultured Spirochaetales bacterium HF0500_06B09</name>
    <dbReference type="NCBI Taxonomy" id="710994"/>
    <lineage>
        <taxon>Bacteria</taxon>
        <taxon>Pseudomonadati</taxon>
        <taxon>Spirochaetota</taxon>
        <taxon>Spirochaetia</taxon>
        <taxon>Spirochaetales</taxon>
        <taxon>environmental samples</taxon>
    </lineage>
</organism>
<proteinExistence type="predicted"/>
<name>E0XY99_9SPIR</name>
<evidence type="ECO:0000313" key="1">
    <source>
        <dbReference type="EMBL" id="ADI19379.1"/>
    </source>
</evidence>
<sequence>MTSRSGWPAFRLFLVFVAVLFIVTCDRGIEVRSYREVTVAPTPVGTLFDSTESNADGRSVQNSTGWNWVTPSEWRDMPGDGLRLARFTLPEGGENTVVLLSGDAGGVEANVRRWIAQLGVELTQFEIQQFIDDAIQVQSDLGFSLLDFTSIVRSQGDTAFLVAIASVGDETMFVKAEASASELAKQKVAFISLLQSLKPAPSVSAYGN</sequence>
<accession>E0XY99</accession>
<dbReference type="EMBL" id="GU474919">
    <property type="protein sequence ID" value="ADI19379.1"/>
    <property type="molecule type" value="Genomic_DNA"/>
</dbReference>
<reference evidence="1" key="1">
    <citation type="journal article" date="2011" name="Environ. Microbiol.">
        <title>Time-series analyses of Monterey Bay coastal microbial picoplankton using a 'genome proxy' microarray.</title>
        <authorList>
            <person name="Rich V.I."/>
            <person name="Pham V.D."/>
            <person name="Eppley J."/>
            <person name="Shi Y."/>
            <person name="DeLong E.F."/>
        </authorList>
    </citation>
    <scope>NUCLEOTIDE SEQUENCE</scope>
</reference>
<protein>
    <recommendedName>
        <fullName evidence="2">PsbP C-terminal domain-containing protein</fullName>
    </recommendedName>
</protein>